<dbReference type="Proteomes" id="UP000298030">
    <property type="component" value="Unassembled WGS sequence"/>
</dbReference>
<dbReference type="EMBL" id="QPFP01000017">
    <property type="protein sequence ID" value="TEB31786.1"/>
    <property type="molecule type" value="Genomic_DNA"/>
</dbReference>
<protein>
    <submittedName>
        <fullName evidence="1">Uncharacterized protein</fullName>
    </submittedName>
</protein>
<evidence type="ECO:0000313" key="1">
    <source>
        <dbReference type="EMBL" id="TEB31786.1"/>
    </source>
</evidence>
<dbReference type="PROSITE" id="PS51257">
    <property type="entry name" value="PROKAR_LIPOPROTEIN"/>
    <property type="match status" value="1"/>
</dbReference>
<dbReference type="AlphaFoldDB" id="A0A4Y7TC85"/>
<dbReference type="OrthoDB" id="3129422at2759"/>
<name>A0A4Y7TC85_COPMI</name>
<comment type="caution">
    <text evidence="1">The sequence shown here is derived from an EMBL/GenBank/DDBJ whole genome shotgun (WGS) entry which is preliminary data.</text>
</comment>
<reference evidence="1 2" key="1">
    <citation type="journal article" date="2019" name="Nat. Ecol. Evol.">
        <title>Megaphylogeny resolves global patterns of mushroom evolution.</title>
        <authorList>
            <person name="Varga T."/>
            <person name="Krizsan K."/>
            <person name="Foldi C."/>
            <person name="Dima B."/>
            <person name="Sanchez-Garcia M."/>
            <person name="Sanchez-Ramirez S."/>
            <person name="Szollosi G.J."/>
            <person name="Szarkandi J.G."/>
            <person name="Papp V."/>
            <person name="Albert L."/>
            <person name="Andreopoulos W."/>
            <person name="Angelini C."/>
            <person name="Antonin V."/>
            <person name="Barry K.W."/>
            <person name="Bougher N.L."/>
            <person name="Buchanan P."/>
            <person name="Buyck B."/>
            <person name="Bense V."/>
            <person name="Catcheside P."/>
            <person name="Chovatia M."/>
            <person name="Cooper J."/>
            <person name="Damon W."/>
            <person name="Desjardin D."/>
            <person name="Finy P."/>
            <person name="Geml J."/>
            <person name="Haridas S."/>
            <person name="Hughes K."/>
            <person name="Justo A."/>
            <person name="Karasinski D."/>
            <person name="Kautmanova I."/>
            <person name="Kiss B."/>
            <person name="Kocsube S."/>
            <person name="Kotiranta H."/>
            <person name="LaButti K.M."/>
            <person name="Lechner B.E."/>
            <person name="Liimatainen K."/>
            <person name="Lipzen A."/>
            <person name="Lukacs Z."/>
            <person name="Mihaltcheva S."/>
            <person name="Morgado L.N."/>
            <person name="Niskanen T."/>
            <person name="Noordeloos M.E."/>
            <person name="Ohm R.A."/>
            <person name="Ortiz-Santana B."/>
            <person name="Ovrebo C."/>
            <person name="Racz N."/>
            <person name="Riley R."/>
            <person name="Savchenko A."/>
            <person name="Shiryaev A."/>
            <person name="Soop K."/>
            <person name="Spirin V."/>
            <person name="Szebenyi C."/>
            <person name="Tomsovsky M."/>
            <person name="Tulloss R.E."/>
            <person name="Uehling J."/>
            <person name="Grigoriev I.V."/>
            <person name="Vagvolgyi C."/>
            <person name="Papp T."/>
            <person name="Martin F.M."/>
            <person name="Miettinen O."/>
            <person name="Hibbett D.S."/>
            <person name="Nagy L.G."/>
        </authorList>
    </citation>
    <scope>NUCLEOTIDE SEQUENCE [LARGE SCALE GENOMIC DNA]</scope>
    <source>
        <strain evidence="1 2">FP101781</strain>
    </source>
</reference>
<dbReference type="SUPFAM" id="SSF48371">
    <property type="entry name" value="ARM repeat"/>
    <property type="match status" value="1"/>
</dbReference>
<accession>A0A4Y7TC85</accession>
<organism evidence="1 2">
    <name type="scientific">Coprinellus micaceus</name>
    <name type="common">Glistening ink-cap mushroom</name>
    <name type="synonym">Coprinus micaceus</name>
    <dbReference type="NCBI Taxonomy" id="71717"/>
    <lineage>
        <taxon>Eukaryota</taxon>
        <taxon>Fungi</taxon>
        <taxon>Dikarya</taxon>
        <taxon>Basidiomycota</taxon>
        <taxon>Agaricomycotina</taxon>
        <taxon>Agaricomycetes</taxon>
        <taxon>Agaricomycetidae</taxon>
        <taxon>Agaricales</taxon>
        <taxon>Agaricineae</taxon>
        <taxon>Psathyrellaceae</taxon>
        <taxon>Coprinellus</taxon>
    </lineage>
</organism>
<dbReference type="InterPro" id="IPR016024">
    <property type="entry name" value="ARM-type_fold"/>
</dbReference>
<evidence type="ECO:0000313" key="2">
    <source>
        <dbReference type="Proteomes" id="UP000298030"/>
    </source>
</evidence>
<proteinExistence type="predicted"/>
<keyword evidence="2" id="KW-1185">Reference proteome</keyword>
<gene>
    <name evidence="1" type="ORF">FA13DRAFT_1732082</name>
</gene>
<sequence length="433" mass="47575">MLEARIEEHQVCLVSLLSSLGASCPVLSMFLEENLDLEATIRMLGESSPMVRVSLIKLLDGIMDRATRGQGEGAKLEGTVAELLRVHVYTLDSPPPYQPSNDIGTYSEGEDGVLPHRNIEVALNAVKTFGLIFKHGGRDFGMAALKAGGIGFLLQMARISRGALVPKSEASSTLTVTDLRSAAITCLDGTLALIRNRKIVPEHFPRLHLPKPEPRLELQGHILKALLDLIDDPDLTISDQVVEILYGRYYDPGNAVEIFLWTHEGSLERLIHKLALGGGKYDGRPGGRVAPLKDLMGIDAEDPETGSPPEVLPGTSKRYSQTSLLLHAFFDRIPQGVVEAFGKFWTREAIDGTIRDRLACVLTSREVHRAVRNAAVCGGVPVPVPNPASREDHMKRAERINRRETEYRSWLAKYTTGTKFLIPIVKVKISTAN</sequence>